<comment type="caution">
    <text evidence="2">The sequence shown here is derived from an EMBL/GenBank/DDBJ whole genome shotgun (WGS) entry which is preliminary data.</text>
</comment>
<reference evidence="2 3" key="1">
    <citation type="submission" date="2020-04" db="EMBL/GenBank/DDBJ databases">
        <title>Flammeovirga sp. SR4, a novel species isolated from seawater.</title>
        <authorList>
            <person name="Wang X."/>
        </authorList>
    </citation>
    <scope>NUCLEOTIDE SEQUENCE [LARGE SCALE GENOMIC DNA]</scope>
    <source>
        <strain evidence="2 3">SR4</strain>
    </source>
</reference>
<dbReference type="PROSITE" id="PS51257">
    <property type="entry name" value="PROKAR_LIPOPROTEIN"/>
    <property type="match status" value="1"/>
</dbReference>
<keyword evidence="3" id="KW-1185">Reference proteome</keyword>
<protein>
    <recommendedName>
        <fullName evidence="4">SPOR domain-containing protein</fullName>
    </recommendedName>
</protein>
<accession>A0A7X8SLP8</accession>
<gene>
    <name evidence="2" type="ORF">HGP29_15045</name>
</gene>
<evidence type="ECO:0000313" key="2">
    <source>
        <dbReference type="EMBL" id="NLR92533.1"/>
    </source>
</evidence>
<proteinExistence type="predicted"/>
<dbReference type="RefSeq" id="WP_168883242.1">
    <property type="nucleotide sequence ID" value="NZ_JABAIL010000004.1"/>
</dbReference>
<dbReference type="AlphaFoldDB" id="A0A7X8SLP8"/>
<feature type="chain" id="PRO_5031045253" description="SPOR domain-containing protein" evidence="1">
    <location>
        <begin position="23"/>
        <end position="466"/>
    </location>
</feature>
<name>A0A7X8SLP8_9BACT</name>
<organism evidence="2 3">
    <name type="scientific">Flammeovirga agarivorans</name>
    <dbReference type="NCBI Taxonomy" id="2726742"/>
    <lineage>
        <taxon>Bacteria</taxon>
        <taxon>Pseudomonadati</taxon>
        <taxon>Bacteroidota</taxon>
        <taxon>Cytophagia</taxon>
        <taxon>Cytophagales</taxon>
        <taxon>Flammeovirgaceae</taxon>
        <taxon>Flammeovirga</taxon>
    </lineage>
</organism>
<keyword evidence="1" id="KW-0732">Signal</keyword>
<feature type="signal peptide" evidence="1">
    <location>
        <begin position="1"/>
        <end position="22"/>
    </location>
</feature>
<evidence type="ECO:0000256" key="1">
    <source>
        <dbReference type="SAM" id="SignalP"/>
    </source>
</evidence>
<dbReference type="Proteomes" id="UP000585050">
    <property type="component" value="Unassembled WGS sequence"/>
</dbReference>
<sequence>MKQVKLLTYIFLFISLGFTSCAVEQFSEEKPFSIKVASFREFDELENTIDRLEDLGLEPYAITQVHEDYGKWHHILLASELSLEDVLAKKMNIEDTYGLNNLEVQNYNKVASEMIPLEEDQVDNFPVTWTALDLLSQLPYSKNFVLKSAKSLHYYEDINVRSNTISRNVSFDFPRGISIKDLQKNAEEIVEGKFKDPLSRKELTVHIVKLKEKNKLDKEPAKQFAEKILDSRRYNVKKMSEFKSENNWGMTGYEVTVNPKGLKSYVVQQSASGLILAFVQCNENDLNLMKHFVNLIGDEKSIDSYNSVKRLLGAFPDIMMTTERLVAFDFFTKESLRGRNAMMELGETGLQCYFENSEKGTLVYQLENFNDQSTIDKLFKSRYESYLKDKTVDKVLLGNRDAFIYKVRRRDPSTRKMGMMAESLIFQNDKEIGKISNFKKGTYQEEELIQILSNFRLGDEYQLNRL</sequence>
<evidence type="ECO:0000313" key="3">
    <source>
        <dbReference type="Proteomes" id="UP000585050"/>
    </source>
</evidence>
<evidence type="ECO:0008006" key="4">
    <source>
        <dbReference type="Google" id="ProtNLM"/>
    </source>
</evidence>
<dbReference type="EMBL" id="JABAIL010000004">
    <property type="protein sequence ID" value="NLR92533.1"/>
    <property type="molecule type" value="Genomic_DNA"/>
</dbReference>